<evidence type="ECO:0000313" key="1">
    <source>
        <dbReference type="EMBL" id="OGC22236.1"/>
    </source>
</evidence>
<evidence type="ECO:0000313" key="2">
    <source>
        <dbReference type="Proteomes" id="UP000178417"/>
    </source>
</evidence>
<sequence>MNVSIKNVARIAVPFIACGALLREGMCPPKPHIYETPYSSSATNSSTTITINLKPFDYSYNVQDDRVKKKYRGEYRVSLDAQDILKTTIPNGTTHAFDLKTKELYINGKTITKDSREYLEETVKMLGGYVRFPYCFDPNFNITKPKYSWGPELDNFISPIQEEARQKLIDLNFTKG</sequence>
<dbReference type="Proteomes" id="UP000178417">
    <property type="component" value="Unassembled WGS sequence"/>
</dbReference>
<gene>
    <name evidence="1" type="ORF">A2310_01405</name>
</gene>
<proteinExistence type="predicted"/>
<reference evidence="1 2" key="1">
    <citation type="journal article" date="2016" name="Nat. Commun.">
        <title>Thousands of microbial genomes shed light on interconnected biogeochemical processes in an aquifer system.</title>
        <authorList>
            <person name="Anantharaman K."/>
            <person name="Brown C.T."/>
            <person name="Hug L.A."/>
            <person name="Sharon I."/>
            <person name="Castelle C.J."/>
            <person name="Probst A.J."/>
            <person name="Thomas B.C."/>
            <person name="Singh A."/>
            <person name="Wilkins M.J."/>
            <person name="Karaoz U."/>
            <person name="Brodie E.L."/>
            <person name="Williams K.H."/>
            <person name="Hubbard S.S."/>
            <person name="Banfield J.F."/>
        </authorList>
    </citation>
    <scope>NUCLEOTIDE SEQUENCE [LARGE SCALE GENOMIC DNA]</scope>
</reference>
<comment type="caution">
    <text evidence="1">The sequence shown here is derived from an EMBL/GenBank/DDBJ whole genome shotgun (WGS) entry which is preliminary data.</text>
</comment>
<protein>
    <submittedName>
        <fullName evidence="1">Uncharacterized protein</fullName>
    </submittedName>
</protein>
<name>A0A1F4SP61_UNCSA</name>
<accession>A0A1F4SP61</accession>
<dbReference type="AlphaFoldDB" id="A0A1F4SP61"/>
<organism evidence="1 2">
    <name type="scientific">candidate division WOR-1 bacterium RIFOXYB2_FULL_37_13</name>
    <dbReference type="NCBI Taxonomy" id="1802579"/>
    <lineage>
        <taxon>Bacteria</taxon>
        <taxon>Bacillati</taxon>
        <taxon>Saganbacteria</taxon>
    </lineage>
</organism>
<dbReference type="EMBL" id="MEUB01000030">
    <property type="protein sequence ID" value="OGC22236.1"/>
    <property type="molecule type" value="Genomic_DNA"/>
</dbReference>